<dbReference type="InterPro" id="IPR009858">
    <property type="entry name" value="DUF1415"/>
</dbReference>
<evidence type="ECO:0000313" key="2">
    <source>
        <dbReference type="Proteomes" id="UP000290189"/>
    </source>
</evidence>
<gene>
    <name evidence="1" type="ORF">PLBR_LOCUS3973</name>
</gene>
<dbReference type="EMBL" id="OVEO01000006">
    <property type="protein sequence ID" value="SPQ96758.1"/>
    <property type="molecule type" value="Genomic_DNA"/>
</dbReference>
<name>A0A3P3Y9B4_PLABS</name>
<dbReference type="AlphaFoldDB" id="A0A3P3Y9B4"/>
<proteinExistence type="predicted"/>
<keyword evidence="1" id="KW-0496">Mitochondrion</keyword>
<reference evidence="1 2" key="1">
    <citation type="submission" date="2018-03" db="EMBL/GenBank/DDBJ databases">
        <authorList>
            <person name="Fogelqvist J."/>
        </authorList>
    </citation>
    <scope>NUCLEOTIDE SEQUENCE [LARGE SCALE GENOMIC DNA]</scope>
</reference>
<accession>A0A3P3Y9B4</accession>
<dbReference type="Pfam" id="PF07209">
    <property type="entry name" value="DUF1415"/>
    <property type="match status" value="1"/>
</dbReference>
<sequence length="307" mass="35605">MTPSDDAWCSDMDEVSKYMNRSPYPRMHLAKLPDTIVELTNTKVYTHEKEVDKREILLRLAQRKLENDKRRSKYDCPGHSYIQGDRRLDIRRGRVRTAAPEMQALARRALRRSLSTCPVRAAVMSWINNVVVKNSLCPFARQAVDNGALRLVVSEETDASQIASHVFQECKRIQQLPDDIRETTIIVTPNGLSRFAEYLACVNVIEKILDKTHYDEFVQVATFHPDYEFQDCEPDDPANYTNRSPFPMIHLLRSKEVFYAVHSLPDPDEVWQRNQAVMREKGLEQVQRDLEDCRCPISKQDNQSDVH</sequence>
<evidence type="ECO:0000313" key="1">
    <source>
        <dbReference type="EMBL" id="SPQ96758.1"/>
    </source>
</evidence>
<dbReference type="Proteomes" id="UP000290189">
    <property type="component" value="Unassembled WGS sequence"/>
</dbReference>
<organism evidence="1 2">
    <name type="scientific">Plasmodiophora brassicae</name>
    <name type="common">Clubroot disease agent</name>
    <dbReference type="NCBI Taxonomy" id="37360"/>
    <lineage>
        <taxon>Eukaryota</taxon>
        <taxon>Sar</taxon>
        <taxon>Rhizaria</taxon>
        <taxon>Endomyxa</taxon>
        <taxon>Phytomyxea</taxon>
        <taxon>Plasmodiophorida</taxon>
        <taxon>Plasmodiophoridae</taxon>
        <taxon>Plasmodiophora</taxon>
    </lineage>
</organism>
<protein>
    <submittedName>
        <fullName evidence="1">Uncharacterized protein</fullName>
    </submittedName>
</protein>
<geneLocation type="mitochondrion" evidence="1"/>